<gene>
    <name evidence="1" type="ORF">BamMEX5DRAFT_5513</name>
</gene>
<protein>
    <submittedName>
        <fullName evidence="1">Uncharacterized protein</fullName>
    </submittedName>
</protein>
<organism evidence="1 2">
    <name type="scientific">Burkholderia ambifaria MEX-5</name>
    <dbReference type="NCBI Taxonomy" id="396597"/>
    <lineage>
        <taxon>Bacteria</taxon>
        <taxon>Pseudomonadati</taxon>
        <taxon>Pseudomonadota</taxon>
        <taxon>Betaproteobacteria</taxon>
        <taxon>Burkholderiales</taxon>
        <taxon>Burkholderiaceae</taxon>
        <taxon>Burkholderia</taxon>
        <taxon>Burkholderia cepacia complex</taxon>
    </lineage>
</organism>
<dbReference type="AlphaFoldDB" id="B1TCJ7"/>
<evidence type="ECO:0000313" key="2">
    <source>
        <dbReference type="Proteomes" id="UP000004814"/>
    </source>
</evidence>
<accession>B1TCJ7</accession>
<reference evidence="1 2" key="1">
    <citation type="submission" date="2008-03" db="EMBL/GenBank/DDBJ databases">
        <title>Sequencing of the draft genome and assembly of Burkholderia ambifaria MEX-5.</title>
        <authorList>
            <consortium name="US DOE Joint Genome Institute (JGI-PGF)"/>
            <person name="Copeland A."/>
            <person name="Lucas S."/>
            <person name="Lapidus A."/>
            <person name="Glavina del Rio T."/>
            <person name="Dalin E."/>
            <person name="Tice H."/>
            <person name="Bruce D."/>
            <person name="Goodwin L."/>
            <person name="Pitluck S."/>
            <person name="Larimer F."/>
            <person name="Land M.L."/>
            <person name="Hauser L."/>
            <person name="Tiedje J."/>
            <person name="Richardson P."/>
        </authorList>
    </citation>
    <scope>NUCLEOTIDE SEQUENCE [LARGE SCALE GENOMIC DNA]</scope>
    <source>
        <strain evidence="1 2">MEX-5</strain>
    </source>
</reference>
<dbReference type="EMBL" id="ABLK01000256">
    <property type="protein sequence ID" value="EDT38719.1"/>
    <property type="molecule type" value="Genomic_DNA"/>
</dbReference>
<sequence length="95" mass="10601">MRIEFARGAETATRGMSIRRTWQTVNRRHRCIELRGGRHPAALACSHARHALREYTRRCRTASASTSSTGSVCDQLRHASVIDTPYCNGTPGCRS</sequence>
<dbReference type="Proteomes" id="UP000004814">
    <property type="component" value="Unassembled WGS sequence"/>
</dbReference>
<name>B1TCJ7_9BURK</name>
<proteinExistence type="predicted"/>
<comment type="caution">
    <text evidence="1">The sequence shown here is derived from an EMBL/GenBank/DDBJ whole genome shotgun (WGS) entry which is preliminary data.</text>
</comment>
<evidence type="ECO:0000313" key="1">
    <source>
        <dbReference type="EMBL" id="EDT38719.1"/>
    </source>
</evidence>